<keyword evidence="4" id="KW-1185">Reference proteome</keyword>
<dbReference type="Pfam" id="PF00534">
    <property type="entry name" value="Glycos_transf_1"/>
    <property type="match status" value="1"/>
</dbReference>
<proteinExistence type="predicted"/>
<dbReference type="PANTHER" id="PTHR12526">
    <property type="entry name" value="GLYCOSYLTRANSFERASE"/>
    <property type="match status" value="1"/>
</dbReference>
<dbReference type="OrthoDB" id="502646at2"/>
<dbReference type="AlphaFoldDB" id="A0A3S2U2C8"/>
<evidence type="ECO:0000313" key="3">
    <source>
        <dbReference type="EMBL" id="RVT75899.1"/>
    </source>
</evidence>
<comment type="caution">
    <text evidence="3">The sequence shown here is derived from an EMBL/GenBank/DDBJ whole genome shotgun (WGS) entry which is preliminary data.</text>
</comment>
<feature type="domain" description="Glycosyltransferase subfamily 4-like N-terminal" evidence="2">
    <location>
        <begin position="18"/>
        <end position="182"/>
    </location>
</feature>
<feature type="domain" description="Glycosyl transferase family 1" evidence="1">
    <location>
        <begin position="189"/>
        <end position="355"/>
    </location>
</feature>
<organism evidence="3 4">
    <name type="scientific">Flavobacterium sufflavum</name>
    <dbReference type="NCBI Taxonomy" id="1921138"/>
    <lineage>
        <taxon>Bacteria</taxon>
        <taxon>Pseudomonadati</taxon>
        <taxon>Bacteroidota</taxon>
        <taxon>Flavobacteriia</taxon>
        <taxon>Flavobacteriales</taxon>
        <taxon>Flavobacteriaceae</taxon>
        <taxon>Flavobacterium</taxon>
    </lineage>
</organism>
<dbReference type="Proteomes" id="UP000285211">
    <property type="component" value="Unassembled WGS sequence"/>
</dbReference>
<keyword evidence="3" id="KW-0808">Transferase</keyword>
<dbReference type="RefSeq" id="WP_128195338.1">
    <property type="nucleotide sequence ID" value="NZ_SACJ01000005.1"/>
</dbReference>
<dbReference type="Pfam" id="PF13439">
    <property type="entry name" value="Glyco_transf_4"/>
    <property type="match status" value="1"/>
</dbReference>
<dbReference type="CDD" id="cd03801">
    <property type="entry name" value="GT4_PimA-like"/>
    <property type="match status" value="1"/>
</dbReference>
<evidence type="ECO:0000259" key="2">
    <source>
        <dbReference type="Pfam" id="PF13439"/>
    </source>
</evidence>
<reference evidence="3 4" key="1">
    <citation type="submission" date="2019-01" db="EMBL/GenBank/DDBJ databases">
        <authorList>
            <person name="Chen W.-M."/>
        </authorList>
    </citation>
    <scope>NUCLEOTIDE SEQUENCE [LARGE SCALE GENOMIC DNA]</scope>
    <source>
        <strain evidence="3 4">BBQ-12</strain>
    </source>
</reference>
<evidence type="ECO:0000259" key="1">
    <source>
        <dbReference type="Pfam" id="PF00534"/>
    </source>
</evidence>
<dbReference type="Gene3D" id="3.40.50.2000">
    <property type="entry name" value="Glycogen Phosphorylase B"/>
    <property type="match status" value="2"/>
</dbReference>
<accession>A0A3S2U2C8</accession>
<dbReference type="InterPro" id="IPR001296">
    <property type="entry name" value="Glyco_trans_1"/>
</dbReference>
<evidence type="ECO:0000313" key="4">
    <source>
        <dbReference type="Proteomes" id="UP000285211"/>
    </source>
</evidence>
<gene>
    <name evidence="3" type="ORF">EOD40_10615</name>
</gene>
<name>A0A3S2U2C8_9FLAO</name>
<dbReference type="EMBL" id="SACJ01000005">
    <property type="protein sequence ID" value="RVT75899.1"/>
    <property type="molecule type" value="Genomic_DNA"/>
</dbReference>
<dbReference type="InterPro" id="IPR028098">
    <property type="entry name" value="Glyco_trans_4-like_N"/>
</dbReference>
<protein>
    <submittedName>
        <fullName evidence="3">Glycosyltransferase family 1 protein</fullName>
    </submittedName>
</protein>
<dbReference type="SUPFAM" id="SSF53756">
    <property type="entry name" value="UDP-Glycosyltransferase/glycogen phosphorylase"/>
    <property type="match status" value="1"/>
</dbReference>
<sequence length="386" mass="43797">MHICFLTSEYPKEGFPHGGIGSFVKTMASALVNKGIKVSVIGINYIPNDETQIVDGVNIYRLKRSTVKGLAWYFNFKAINNKIDQIHRQDSIQIIESSELGLAFIKKIKNIKYIIRLHGGHHFFTEAENRGINQWKGFQEKKSFKNSDAFIAVSHYVKNHTEKYLSYHNKPLAYINNPIDTDFFKPIIGNESENKIVFVGTVCEKKGIRQLIQAFPFVKKEFPNATLEIYGRDWFFPDGSSYIAMLKEKELKPLGIIANDICFHGAVPLTTLPSKYAEAAVCVFPSHMETLGLVAPEAMAMQKPVVFTNKGPGSEIILDGQTGLLCNPYNPKDIAEKIIWVFEHKSEAKQMGLNAVKYVLKAFDIKMLIQKNIQFYLDVIHQNIEK</sequence>
<dbReference type="GO" id="GO:0016757">
    <property type="term" value="F:glycosyltransferase activity"/>
    <property type="evidence" value="ECO:0007669"/>
    <property type="project" value="InterPro"/>
</dbReference>